<dbReference type="InterPro" id="IPR005013">
    <property type="entry name" value="DDOST_48_kDa_subunit"/>
</dbReference>
<feature type="signal peptide" evidence="8">
    <location>
        <begin position="1"/>
        <end position="20"/>
    </location>
</feature>
<evidence type="ECO:0000256" key="1">
    <source>
        <dbReference type="ARBA" id="ARBA00004479"/>
    </source>
</evidence>
<dbReference type="PANTHER" id="PTHR10830">
    <property type="entry name" value="DOLICHYL-DIPHOSPHOOLIGOSACCHARIDE--PROTEIN GLYCOSYLTRANSFERASE 48 KDA SUBUNIT"/>
    <property type="match status" value="1"/>
</dbReference>
<evidence type="ECO:0000256" key="7">
    <source>
        <dbReference type="ARBA" id="ARBA00023136"/>
    </source>
</evidence>
<comment type="subunit">
    <text evidence="8">Component of the oligosaccharyltransferase (OST) complex.</text>
</comment>
<proteinExistence type="inferred from homology"/>
<sequence length="427" mass="48426">MLRNLLIGLSVLLITVSARCVEGSKTLVLYDERLTTISDYSIMFDSMKERDYKLDFASVANETVTFSLFDGDQRLYDNIVVFPGKGKSLNKHLGVKSLLKFSKHGGSMLTISSPDGLADSIRLFLNQLGIYPSPKDYRLTDNFQEKSDSFKVASSRVENKFIYNSEKESLVFANSSVALLDNREQIFPVLAAPRTSICSGKGDNVWAAGSQAYLIAAFQALNNGRVTWIGSTEFLKDSNSHANGRFVEELVKWTFKEKGVIKITGHDHSHIDGTSYEQAPYKIKDVIQYNIGLSQWNGEQWQPYDADDVQFELKMIDPYYRLTLSPGKKENITRWYTTGDFRLPDHHGVFTFQVDYKRPGLTFVSVSDVKAIRHLAHDEYPRSWEITNAGVYLSGIFAVIFAWIVFVIFFVSTSKVNRKVNVEKKNK</sequence>
<dbReference type="OrthoDB" id="29105at2759"/>
<dbReference type="GO" id="GO:0018279">
    <property type="term" value="P:protein N-linked glycosylation via asparagine"/>
    <property type="evidence" value="ECO:0007669"/>
    <property type="project" value="UniProtKB-UniRule"/>
</dbReference>
<evidence type="ECO:0000256" key="2">
    <source>
        <dbReference type="ARBA" id="ARBA00004922"/>
    </source>
</evidence>
<dbReference type="PANTHER" id="PTHR10830:SF0">
    <property type="entry name" value="DOLICHYL-DIPHOSPHOOLIGOSACCHARIDE--PROTEIN GLYCOSYLTRANSFERASE 48 KDA SUBUNIT"/>
    <property type="match status" value="1"/>
</dbReference>
<evidence type="ECO:0000256" key="6">
    <source>
        <dbReference type="ARBA" id="ARBA00022989"/>
    </source>
</evidence>
<dbReference type="Pfam" id="PF23358">
    <property type="entry name" value="OST48_MD"/>
    <property type="match status" value="1"/>
</dbReference>
<protein>
    <recommendedName>
        <fullName evidence="8">Dolichyl-diphosphooligosaccharide--protein glycosyltransferase subunit WBP1</fullName>
        <shortName evidence="8">Oligosaccharyl transferase subunit WBP1</shortName>
    </recommendedName>
</protein>
<evidence type="ECO:0000259" key="9">
    <source>
        <dbReference type="Pfam" id="PF03345"/>
    </source>
</evidence>
<organism evidence="11 12">
    <name type="scientific">Torulaspora globosa</name>
    <dbReference type="NCBI Taxonomy" id="48254"/>
    <lineage>
        <taxon>Eukaryota</taxon>
        <taxon>Fungi</taxon>
        <taxon>Dikarya</taxon>
        <taxon>Ascomycota</taxon>
        <taxon>Saccharomycotina</taxon>
        <taxon>Saccharomycetes</taxon>
        <taxon>Saccharomycetales</taxon>
        <taxon>Saccharomycetaceae</taxon>
        <taxon>Torulaspora</taxon>
    </lineage>
</organism>
<dbReference type="EMBL" id="CP059272">
    <property type="protein sequence ID" value="QLQ81601.1"/>
    <property type="molecule type" value="Genomic_DNA"/>
</dbReference>
<accession>A0A7H9HW92</accession>
<dbReference type="GO" id="GO:0008250">
    <property type="term" value="C:oligosaccharyltransferase complex"/>
    <property type="evidence" value="ECO:0007669"/>
    <property type="project" value="TreeGrafter"/>
</dbReference>
<dbReference type="InterPro" id="IPR055457">
    <property type="entry name" value="OST48_N"/>
</dbReference>
<keyword evidence="8" id="KW-0732">Signal</keyword>
<evidence type="ECO:0000259" key="10">
    <source>
        <dbReference type="Pfam" id="PF23358"/>
    </source>
</evidence>
<name>A0A7H9HW92_9SACH</name>
<feature type="transmembrane region" description="Helical" evidence="8">
    <location>
        <begin position="391"/>
        <end position="411"/>
    </location>
</feature>
<keyword evidence="5 8" id="KW-0256">Endoplasmic reticulum</keyword>
<gene>
    <name evidence="11" type="ORF">HG537_0F03620</name>
</gene>
<keyword evidence="6 8" id="KW-1133">Transmembrane helix</keyword>
<evidence type="ECO:0000256" key="8">
    <source>
        <dbReference type="RuleBase" id="RU361142"/>
    </source>
</evidence>
<dbReference type="InterPro" id="IPR055459">
    <property type="entry name" value="OST48_MD"/>
</dbReference>
<comment type="similarity">
    <text evidence="3 8">Belongs to the DDOST 48 kDa subunit family.</text>
</comment>
<comment type="function">
    <text evidence="8">Subunit of the oligosaccharyl transferase (OST) complex that catalyzes the initial transfer of a defined glycan (Glc(3)Man(9)GlcNAc(2) in eukaryotes) from the lipid carrier dolichol-pyrophosphate to an asparagine residue within an Asn-X-Ser/Thr consensus motif in nascent polypeptide chains, the first step in protein N-glycosylation. N-glycosylation occurs cotranslationally and the complex associates with the Sec61 complex at the channel-forming translocon complex that mediates protein translocation across the endoplasmic reticulum (ER).</text>
</comment>
<keyword evidence="12" id="KW-1185">Reference proteome</keyword>
<keyword evidence="4 8" id="KW-0812">Transmembrane</keyword>
<evidence type="ECO:0000256" key="4">
    <source>
        <dbReference type="ARBA" id="ARBA00022692"/>
    </source>
</evidence>
<evidence type="ECO:0000313" key="12">
    <source>
        <dbReference type="Proteomes" id="UP000510647"/>
    </source>
</evidence>
<reference evidence="11 12" key="1">
    <citation type="submission" date="2020-06" db="EMBL/GenBank/DDBJ databases">
        <title>The yeast mating-type switching endonuclease HO is a domesticated member of an unorthodox homing genetic element family.</title>
        <authorList>
            <person name="Coughlan A.Y."/>
            <person name="Lombardi L."/>
            <person name="Braun-Galleani S."/>
            <person name="Martos A.R."/>
            <person name="Galeote V."/>
            <person name="Bigey F."/>
            <person name="Dequin S."/>
            <person name="Byrne K.P."/>
            <person name="Wolfe K.H."/>
        </authorList>
    </citation>
    <scope>NUCLEOTIDE SEQUENCE [LARGE SCALE GENOMIC DNA]</scope>
    <source>
        <strain evidence="11 12">CBS2947</strain>
    </source>
</reference>
<keyword evidence="7 8" id="KW-0472">Membrane</keyword>
<feature type="chain" id="PRO_5029036962" description="Dolichyl-diphosphooligosaccharide--protein glycosyltransferase subunit WBP1" evidence="8">
    <location>
        <begin position="21"/>
        <end position="427"/>
    </location>
</feature>
<evidence type="ECO:0000256" key="5">
    <source>
        <dbReference type="ARBA" id="ARBA00022824"/>
    </source>
</evidence>
<feature type="domain" description="OST48 middle" evidence="10">
    <location>
        <begin position="270"/>
        <end position="413"/>
    </location>
</feature>
<dbReference type="Pfam" id="PF03345">
    <property type="entry name" value="OST48_N"/>
    <property type="match status" value="1"/>
</dbReference>
<feature type="domain" description="OST48 N-terminal" evidence="9">
    <location>
        <begin position="25"/>
        <end position="254"/>
    </location>
</feature>
<dbReference type="UniPathway" id="UPA00378"/>
<dbReference type="AlphaFoldDB" id="A0A7H9HW92"/>
<evidence type="ECO:0000256" key="3">
    <source>
        <dbReference type="ARBA" id="ARBA00008743"/>
    </source>
</evidence>
<dbReference type="Proteomes" id="UP000510647">
    <property type="component" value="Chromosome 6"/>
</dbReference>
<evidence type="ECO:0000313" key="11">
    <source>
        <dbReference type="EMBL" id="QLQ81601.1"/>
    </source>
</evidence>
<comment type="pathway">
    <text evidence="2 8">Protein modification; protein glycosylation.</text>
</comment>
<comment type="subcellular location">
    <subcellularLocation>
        <location evidence="8">Endoplasmic reticulum membrane</location>
        <topology evidence="8">Single-pass type I membrane protein</topology>
    </subcellularLocation>
    <subcellularLocation>
        <location evidence="1">Membrane</location>
        <topology evidence="1">Single-pass type I membrane protein</topology>
    </subcellularLocation>
</comment>